<feature type="compositionally biased region" description="Polar residues" evidence="1">
    <location>
        <begin position="409"/>
        <end position="423"/>
    </location>
</feature>
<reference evidence="3 4" key="1">
    <citation type="submission" date="2017-08" db="EMBL/GenBank/DDBJ databases">
        <title>Acidophilic green algal genome provides insights into adaptation to an acidic environment.</title>
        <authorList>
            <person name="Hirooka S."/>
            <person name="Hirose Y."/>
            <person name="Kanesaki Y."/>
            <person name="Higuchi S."/>
            <person name="Fujiwara T."/>
            <person name="Onuma R."/>
            <person name="Era A."/>
            <person name="Ohbayashi R."/>
            <person name="Uzuka A."/>
            <person name="Nozaki H."/>
            <person name="Yoshikawa H."/>
            <person name="Miyagishima S.Y."/>
        </authorList>
    </citation>
    <scope>NUCLEOTIDE SEQUENCE [LARGE SCALE GENOMIC DNA]</scope>
    <source>
        <strain evidence="3 4">NIES-2499</strain>
    </source>
</reference>
<feature type="region of interest" description="Disordered" evidence="1">
    <location>
        <begin position="518"/>
        <end position="544"/>
    </location>
</feature>
<dbReference type="EMBL" id="BEGY01000042">
    <property type="protein sequence ID" value="GAX79405.1"/>
    <property type="molecule type" value="Genomic_DNA"/>
</dbReference>
<comment type="caution">
    <text evidence="3">The sequence shown here is derived from an EMBL/GenBank/DDBJ whole genome shotgun (WGS) entry which is preliminary data.</text>
</comment>
<feature type="signal peptide" evidence="2">
    <location>
        <begin position="1"/>
        <end position="20"/>
    </location>
</feature>
<organism evidence="3 4">
    <name type="scientific">Chlamydomonas eustigma</name>
    <dbReference type="NCBI Taxonomy" id="1157962"/>
    <lineage>
        <taxon>Eukaryota</taxon>
        <taxon>Viridiplantae</taxon>
        <taxon>Chlorophyta</taxon>
        <taxon>core chlorophytes</taxon>
        <taxon>Chlorophyceae</taxon>
        <taxon>CS clade</taxon>
        <taxon>Chlamydomonadales</taxon>
        <taxon>Chlamydomonadaceae</taxon>
        <taxon>Chlamydomonas</taxon>
    </lineage>
</organism>
<feature type="compositionally biased region" description="Low complexity" evidence="1">
    <location>
        <begin position="187"/>
        <end position="197"/>
    </location>
</feature>
<evidence type="ECO:0000313" key="4">
    <source>
        <dbReference type="Proteomes" id="UP000232323"/>
    </source>
</evidence>
<dbReference type="AlphaFoldDB" id="A0A250X8K6"/>
<proteinExistence type="predicted"/>
<name>A0A250X8K6_9CHLO</name>
<evidence type="ECO:0000313" key="3">
    <source>
        <dbReference type="EMBL" id="GAX79405.1"/>
    </source>
</evidence>
<feature type="compositionally biased region" description="Low complexity" evidence="1">
    <location>
        <begin position="211"/>
        <end position="227"/>
    </location>
</feature>
<evidence type="ECO:0000256" key="1">
    <source>
        <dbReference type="SAM" id="MobiDB-lite"/>
    </source>
</evidence>
<keyword evidence="2" id="KW-0732">Signal</keyword>
<sequence>MTWQTILSTTILEIFNELMCAMGGLCSVSSDVQVHSEQVVRVEVKEMVQLGQEETSQKELPLSPKMDADTYIGDQNSLMNLEDCLVVNAKVKNETVEIVNSNPQPECSMEPTVFEVASKLEVIQEVPQAGFHEPEASQRAMSQKIADSATLPARLSEDTSISAEELRMQQMIMAAAAIHRGKHMRNSSSSSSVISSSRVNPLLSPEASDLSCKSKSHASPSRSASAQRKSRIPASPKTSVVPVDGAPRRQSLPSDRRSADASTSHNPLPLRPHNVPSTSKKLAPLVRESPVVTAPVANLKARNVVIESGVGRKRVPALVSRSVPLGQQAAERLSVNINARKQSSPSGERKAASVAYYNLPASPSAASVASSVGFSRGGDSRVAPSSVYYSSEEEVSEPEMPTESMDWSELSSSLPASKFNSTSRCYEDQDVDVSRPSPSLHQHLYPGYNQPLPSSSRTPAIPPGLAHQLPPTKFERVSNSDHGSRRQSIEAMLNGGGAVSGGGSVAVGGMHLSIIMERCGSPGNDGSVENGATGSSKTSQKDIS</sequence>
<feature type="chain" id="PRO_5012580655" evidence="2">
    <location>
        <begin position="21"/>
        <end position="544"/>
    </location>
</feature>
<protein>
    <submittedName>
        <fullName evidence="3">Uncharacterized protein</fullName>
    </submittedName>
</protein>
<dbReference type="Proteomes" id="UP000232323">
    <property type="component" value="Unassembled WGS sequence"/>
</dbReference>
<accession>A0A250X8K6</accession>
<feature type="region of interest" description="Disordered" evidence="1">
    <location>
        <begin position="374"/>
        <end position="423"/>
    </location>
</feature>
<gene>
    <name evidence="3" type="ORF">CEUSTIGMA_g6846.t1</name>
</gene>
<keyword evidence="4" id="KW-1185">Reference proteome</keyword>
<feature type="region of interest" description="Disordered" evidence="1">
    <location>
        <begin position="179"/>
        <end position="278"/>
    </location>
</feature>
<evidence type="ECO:0000256" key="2">
    <source>
        <dbReference type="SAM" id="SignalP"/>
    </source>
</evidence>